<dbReference type="EMBL" id="GBXM01055609">
    <property type="protein sequence ID" value="JAH52968.1"/>
    <property type="molecule type" value="Transcribed_RNA"/>
</dbReference>
<organism evidence="1">
    <name type="scientific">Anguilla anguilla</name>
    <name type="common">European freshwater eel</name>
    <name type="synonym">Muraena anguilla</name>
    <dbReference type="NCBI Taxonomy" id="7936"/>
    <lineage>
        <taxon>Eukaryota</taxon>
        <taxon>Metazoa</taxon>
        <taxon>Chordata</taxon>
        <taxon>Craniata</taxon>
        <taxon>Vertebrata</taxon>
        <taxon>Euteleostomi</taxon>
        <taxon>Actinopterygii</taxon>
        <taxon>Neopterygii</taxon>
        <taxon>Teleostei</taxon>
        <taxon>Anguilliformes</taxon>
        <taxon>Anguillidae</taxon>
        <taxon>Anguilla</taxon>
    </lineage>
</organism>
<reference evidence="1" key="1">
    <citation type="submission" date="2014-11" db="EMBL/GenBank/DDBJ databases">
        <authorList>
            <person name="Amaro Gonzalez C."/>
        </authorList>
    </citation>
    <scope>NUCLEOTIDE SEQUENCE</scope>
</reference>
<accession>A0A0E9TJR1</accession>
<dbReference type="AlphaFoldDB" id="A0A0E9TJR1"/>
<reference evidence="1" key="2">
    <citation type="journal article" date="2015" name="Fish Shellfish Immunol.">
        <title>Early steps in the European eel (Anguilla anguilla)-Vibrio vulnificus interaction in the gills: Role of the RtxA13 toxin.</title>
        <authorList>
            <person name="Callol A."/>
            <person name="Pajuelo D."/>
            <person name="Ebbesson L."/>
            <person name="Teles M."/>
            <person name="MacKenzie S."/>
            <person name="Amaro C."/>
        </authorList>
    </citation>
    <scope>NUCLEOTIDE SEQUENCE</scope>
</reference>
<name>A0A0E9TJR1_ANGAN</name>
<proteinExistence type="predicted"/>
<evidence type="ECO:0000313" key="1">
    <source>
        <dbReference type="EMBL" id="JAH52968.1"/>
    </source>
</evidence>
<sequence length="39" mass="4442">MRGSQSNWDFMLSIIKQMPGPRPQCHLNPSSPDPPLFCK</sequence>
<protein>
    <submittedName>
        <fullName evidence="1">Uncharacterized protein</fullName>
    </submittedName>
</protein>